<organism evidence="4 5">
    <name type="scientific">Paraburkholderia susongensis</name>
    <dbReference type="NCBI Taxonomy" id="1515439"/>
    <lineage>
        <taxon>Bacteria</taxon>
        <taxon>Pseudomonadati</taxon>
        <taxon>Pseudomonadota</taxon>
        <taxon>Betaproteobacteria</taxon>
        <taxon>Burkholderiales</taxon>
        <taxon>Burkholderiaceae</taxon>
        <taxon>Paraburkholderia</taxon>
    </lineage>
</organism>
<dbReference type="InterPro" id="IPR029057">
    <property type="entry name" value="PRTase-like"/>
</dbReference>
<reference evidence="5" key="1">
    <citation type="submission" date="2017-04" db="EMBL/GenBank/DDBJ databases">
        <authorList>
            <person name="Varghese N."/>
            <person name="Submissions S."/>
        </authorList>
    </citation>
    <scope>NUCLEOTIDE SEQUENCE [LARGE SCALE GENOMIC DNA]</scope>
    <source>
        <strain evidence="5">LMG 29540</strain>
    </source>
</reference>
<dbReference type="Proteomes" id="UP000193228">
    <property type="component" value="Unassembled WGS sequence"/>
</dbReference>
<protein>
    <recommendedName>
        <fullName evidence="3">Phosphoribosyltransferase domain-containing protein</fullName>
    </recommendedName>
</protein>
<evidence type="ECO:0000313" key="5">
    <source>
        <dbReference type="Proteomes" id="UP000193228"/>
    </source>
</evidence>
<dbReference type="PANTHER" id="PTHR43363:SF1">
    <property type="entry name" value="HYPOXANTHINE-GUANINE PHOSPHORIBOSYLTRANSFERASE"/>
    <property type="match status" value="1"/>
</dbReference>
<keyword evidence="2" id="KW-0808">Transferase</keyword>
<accession>A0A1X7LJR8</accession>
<evidence type="ECO:0000259" key="3">
    <source>
        <dbReference type="Pfam" id="PF00156"/>
    </source>
</evidence>
<dbReference type="OrthoDB" id="8560416at2"/>
<gene>
    <name evidence="4" type="ORF">SAMN06265784_106233</name>
</gene>
<dbReference type="GO" id="GO:0016757">
    <property type="term" value="F:glycosyltransferase activity"/>
    <property type="evidence" value="ECO:0007669"/>
    <property type="project" value="UniProtKB-KW"/>
</dbReference>
<dbReference type="CDD" id="cd06223">
    <property type="entry name" value="PRTases_typeI"/>
    <property type="match status" value="1"/>
</dbReference>
<dbReference type="Gene3D" id="3.40.50.2020">
    <property type="match status" value="1"/>
</dbReference>
<evidence type="ECO:0000256" key="2">
    <source>
        <dbReference type="ARBA" id="ARBA00022679"/>
    </source>
</evidence>
<dbReference type="AlphaFoldDB" id="A0A1X7LJR8"/>
<proteinExistence type="predicted"/>
<keyword evidence="1" id="KW-0328">Glycosyltransferase</keyword>
<sequence length="175" mass="19460">MRQIDHYSWEMVDRLTRRLAASIREPFDAMVCVLRGGAVPGAILANELGIDLMMGMKVVQNGQVTGVGKVGVAYEAQKAVVRVPLNDVSLAGKRVLVVDDVLDSGETAAVVVDEVRRRGAALVKLATLQIKTYSSFKPDYFVEEVTNWIFYPWMSARELGEMEDRLRALEQVSEE</sequence>
<dbReference type="InterPro" id="IPR000836">
    <property type="entry name" value="PRTase_dom"/>
</dbReference>
<evidence type="ECO:0000313" key="4">
    <source>
        <dbReference type="EMBL" id="SMG53787.1"/>
    </source>
</evidence>
<name>A0A1X7LJR8_9BURK</name>
<dbReference type="Pfam" id="PF00156">
    <property type="entry name" value="Pribosyltran"/>
    <property type="match status" value="1"/>
</dbReference>
<dbReference type="SUPFAM" id="SSF53271">
    <property type="entry name" value="PRTase-like"/>
    <property type="match status" value="1"/>
</dbReference>
<dbReference type="STRING" id="1515439.SAMN06265784_106233"/>
<dbReference type="PANTHER" id="PTHR43363">
    <property type="entry name" value="HYPOXANTHINE PHOSPHORIBOSYLTRANSFERASE"/>
    <property type="match status" value="1"/>
</dbReference>
<feature type="domain" description="Phosphoribosyltransferase" evidence="3">
    <location>
        <begin position="11"/>
        <end position="146"/>
    </location>
</feature>
<evidence type="ECO:0000256" key="1">
    <source>
        <dbReference type="ARBA" id="ARBA00022676"/>
    </source>
</evidence>
<keyword evidence="5" id="KW-1185">Reference proteome</keyword>
<dbReference type="RefSeq" id="WP_085486208.1">
    <property type="nucleotide sequence ID" value="NZ_FXAT01000006.1"/>
</dbReference>
<dbReference type="EMBL" id="FXAT01000006">
    <property type="protein sequence ID" value="SMG53787.1"/>
    <property type="molecule type" value="Genomic_DNA"/>
</dbReference>